<evidence type="ECO:0008006" key="2">
    <source>
        <dbReference type="Google" id="ProtNLM"/>
    </source>
</evidence>
<reference evidence="1" key="1">
    <citation type="submission" date="2018-05" db="EMBL/GenBank/DDBJ databases">
        <authorList>
            <person name="Lanie J.A."/>
            <person name="Ng W.-L."/>
            <person name="Kazmierczak K.M."/>
            <person name="Andrzejewski T.M."/>
            <person name="Davidsen T.M."/>
            <person name="Wayne K.J."/>
            <person name="Tettelin H."/>
            <person name="Glass J.I."/>
            <person name="Rusch D."/>
            <person name="Podicherti R."/>
            <person name="Tsui H.-C.T."/>
            <person name="Winkler M.E."/>
        </authorList>
    </citation>
    <scope>NUCLEOTIDE SEQUENCE</scope>
</reference>
<feature type="non-terminal residue" evidence="1">
    <location>
        <position position="1"/>
    </location>
</feature>
<dbReference type="EMBL" id="UINC01091671">
    <property type="protein sequence ID" value="SVC44621.1"/>
    <property type="molecule type" value="Genomic_DNA"/>
</dbReference>
<protein>
    <recommendedName>
        <fullName evidence="2">Glycosyl transferase family 28 C-terminal domain-containing protein</fullName>
    </recommendedName>
</protein>
<feature type="non-terminal residue" evidence="1">
    <location>
        <position position="305"/>
    </location>
</feature>
<sequence length="305" mass="34934">LGHIYRALTLALELRNHEVLFVTDTENQSTVKATLKKNYWLGVVDNERLTDFIIGLRPDMVICDILDTDEKDIKKIKSLGSPVVSFEDLGSGAMHTDLTVNEIYDTPQFESNHVLWGSKYFFLRDEFRSVRPQRFRHKVDSVMLTFGGTDQHDLARKVFFAIKTLCEELDVFVHIVTGPGYRGYKDLKRMLNAYRGVSLTHDSEVISSIMEQVQLAVTSNGRTVYELAHMNIPAIVIAQHERELTHSYASESKGFVPLGIYQPNSTERLVSTALQRLINDVPYRRGLFDQMTELEFNENKMKVVN</sequence>
<evidence type="ECO:0000313" key="1">
    <source>
        <dbReference type="EMBL" id="SVC44621.1"/>
    </source>
</evidence>
<organism evidence="1">
    <name type="scientific">marine metagenome</name>
    <dbReference type="NCBI Taxonomy" id="408172"/>
    <lineage>
        <taxon>unclassified sequences</taxon>
        <taxon>metagenomes</taxon>
        <taxon>ecological metagenomes</taxon>
    </lineage>
</organism>
<dbReference type="AlphaFoldDB" id="A0A382MBI7"/>
<dbReference type="Gene3D" id="3.40.50.2000">
    <property type="entry name" value="Glycogen Phosphorylase B"/>
    <property type="match status" value="1"/>
</dbReference>
<proteinExistence type="predicted"/>
<dbReference type="SUPFAM" id="SSF53756">
    <property type="entry name" value="UDP-Glycosyltransferase/glycogen phosphorylase"/>
    <property type="match status" value="1"/>
</dbReference>
<dbReference type="Gene3D" id="3.40.50.11190">
    <property type="match status" value="1"/>
</dbReference>
<gene>
    <name evidence="1" type="ORF">METZ01_LOCUS297475</name>
</gene>
<name>A0A382MBI7_9ZZZZ</name>
<accession>A0A382MBI7</accession>